<keyword evidence="2" id="KW-1185">Reference proteome</keyword>
<protein>
    <submittedName>
        <fullName evidence="1">Uncharacterized protein</fullName>
    </submittedName>
</protein>
<accession>A0A0C3AWI2</accession>
<reference evidence="2" key="2">
    <citation type="submission" date="2015-01" db="EMBL/GenBank/DDBJ databases">
        <title>Evolutionary Origins and Diversification of the Mycorrhizal Mutualists.</title>
        <authorList>
            <consortium name="DOE Joint Genome Institute"/>
            <consortium name="Mycorrhizal Genomics Consortium"/>
            <person name="Kohler A."/>
            <person name="Kuo A."/>
            <person name="Nagy L.G."/>
            <person name="Floudas D."/>
            <person name="Copeland A."/>
            <person name="Barry K.W."/>
            <person name="Cichocki N."/>
            <person name="Veneault-Fourrey C."/>
            <person name="LaButti K."/>
            <person name="Lindquist E.A."/>
            <person name="Lipzen A."/>
            <person name="Lundell T."/>
            <person name="Morin E."/>
            <person name="Murat C."/>
            <person name="Riley R."/>
            <person name="Ohm R."/>
            <person name="Sun H."/>
            <person name="Tunlid A."/>
            <person name="Henrissat B."/>
            <person name="Grigoriev I.V."/>
            <person name="Hibbett D.S."/>
            <person name="Martin F."/>
        </authorList>
    </citation>
    <scope>NUCLEOTIDE SEQUENCE [LARGE SCALE GENOMIC DNA]</scope>
    <source>
        <strain evidence="2">F 1598</strain>
    </source>
</reference>
<dbReference type="EMBL" id="KN833017">
    <property type="protein sequence ID" value="KIM78373.1"/>
    <property type="molecule type" value="Genomic_DNA"/>
</dbReference>
<dbReference type="HOGENOM" id="CLU_1670054_0_0_1"/>
<organism evidence="1 2">
    <name type="scientific">Piloderma croceum (strain F 1598)</name>
    <dbReference type="NCBI Taxonomy" id="765440"/>
    <lineage>
        <taxon>Eukaryota</taxon>
        <taxon>Fungi</taxon>
        <taxon>Dikarya</taxon>
        <taxon>Basidiomycota</taxon>
        <taxon>Agaricomycotina</taxon>
        <taxon>Agaricomycetes</taxon>
        <taxon>Agaricomycetidae</taxon>
        <taxon>Atheliales</taxon>
        <taxon>Atheliaceae</taxon>
        <taxon>Piloderma</taxon>
    </lineage>
</organism>
<evidence type="ECO:0000313" key="2">
    <source>
        <dbReference type="Proteomes" id="UP000054166"/>
    </source>
</evidence>
<proteinExistence type="predicted"/>
<sequence length="158" mass="18171">MSTRIISRPTQPMVSCRLEIPAEADRIQFDRVFDRTRETLLATLYEKSNLFRPDGSFFLSNLATLNTGSESISLWRTIVFFMWNSTISKCPARSCAKSAKQYHRPYNGWYKGHRLLVCLLPIIDFLLKASRPISISLTHRKHAPKNPLHYGASLHHPV</sequence>
<reference evidence="1 2" key="1">
    <citation type="submission" date="2014-04" db="EMBL/GenBank/DDBJ databases">
        <authorList>
            <consortium name="DOE Joint Genome Institute"/>
            <person name="Kuo A."/>
            <person name="Tarkka M."/>
            <person name="Buscot F."/>
            <person name="Kohler A."/>
            <person name="Nagy L.G."/>
            <person name="Floudas D."/>
            <person name="Copeland A."/>
            <person name="Barry K.W."/>
            <person name="Cichocki N."/>
            <person name="Veneault-Fourrey C."/>
            <person name="LaButti K."/>
            <person name="Lindquist E.A."/>
            <person name="Lipzen A."/>
            <person name="Lundell T."/>
            <person name="Morin E."/>
            <person name="Murat C."/>
            <person name="Sun H."/>
            <person name="Tunlid A."/>
            <person name="Henrissat B."/>
            <person name="Grigoriev I.V."/>
            <person name="Hibbett D.S."/>
            <person name="Martin F."/>
            <person name="Nordberg H.P."/>
            <person name="Cantor M.N."/>
            <person name="Hua S.X."/>
        </authorList>
    </citation>
    <scope>NUCLEOTIDE SEQUENCE [LARGE SCALE GENOMIC DNA]</scope>
    <source>
        <strain evidence="1 2">F 1598</strain>
    </source>
</reference>
<gene>
    <name evidence="1" type="ORF">PILCRDRAFT_596581</name>
</gene>
<dbReference type="InParanoid" id="A0A0C3AWI2"/>
<dbReference type="Proteomes" id="UP000054166">
    <property type="component" value="Unassembled WGS sequence"/>
</dbReference>
<dbReference type="AlphaFoldDB" id="A0A0C3AWI2"/>
<name>A0A0C3AWI2_PILCF</name>
<evidence type="ECO:0000313" key="1">
    <source>
        <dbReference type="EMBL" id="KIM78373.1"/>
    </source>
</evidence>